<evidence type="ECO:0000313" key="2">
    <source>
        <dbReference type="Proteomes" id="UP000011922"/>
    </source>
</evidence>
<dbReference type="Proteomes" id="UP000011922">
    <property type="component" value="Unassembled WGS sequence"/>
</dbReference>
<dbReference type="PATRIC" id="fig|1262666.3.peg.3590"/>
<accession>M5PZA9</accession>
<dbReference type="RefSeq" id="WP_005989665.1">
    <property type="nucleotide sequence ID" value="NZ_AOSV01000040.1"/>
</dbReference>
<dbReference type="AlphaFoldDB" id="M5PZA9"/>
<sequence length="101" mass="11698">MTHSRNTRRLPHGRVRPTWSERLYVEIAPERMALFRFLLEARGHLAYFTVLDRRRALVRVVFSPDMAAELEQGLTEMAESVPFSIIRTPHDGPVTSTPKRP</sequence>
<reference evidence="1 2" key="1">
    <citation type="journal article" date="2013" name="Genome Announc.">
        <title>Draft Genome Sequence for Desulfovibrio africanus Strain PCS.</title>
        <authorList>
            <person name="Brown S.D."/>
            <person name="Utturkar S.M."/>
            <person name="Arkin A.P."/>
            <person name="Deutschbauer A.M."/>
            <person name="Elias D.A."/>
            <person name="Hazen T.C."/>
            <person name="Chakraborty R."/>
        </authorList>
    </citation>
    <scope>NUCLEOTIDE SEQUENCE [LARGE SCALE GENOMIC DNA]</scope>
    <source>
        <strain evidence="1 2">PCS</strain>
    </source>
</reference>
<dbReference type="EMBL" id="AOSV01000040">
    <property type="protein sequence ID" value="EMG35701.1"/>
    <property type="molecule type" value="Genomic_DNA"/>
</dbReference>
<organism evidence="1 2">
    <name type="scientific">Desulfocurvibacter africanus PCS</name>
    <dbReference type="NCBI Taxonomy" id="1262666"/>
    <lineage>
        <taxon>Bacteria</taxon>
        <taxon>Pseudomonadati</taxon>
        <taxon>Thermodesulfobacteriota</taxon>
        <taxon>Desulfovibrionia</taxon>
        <taxon>Desulfovibrionales</taxon>
        <taxon>Desulfovibrionaceae</taxon>
        <taxon>Desulfocurvibacter</taxon>
    </lineage>
</organism>
<proteinExistence type="predicted"/>
<protein>
    <recommendedName>
        <fullName evidence="3">DUF4911 domain-containing protein</fullName>
    </recommendedName>
</protein>
<dbReference type="Pfam" id="PF16256">
    <property type="entry name" value="DUF4911"/>
    <property type="match status" value="1"/>
</dbReference>
<dbReference type="OrthoDB" id="5472144at2"/>
<comment type="caution">
    <text evidence="1">The sequence shown here is derived from an EMBL/GenBank/DDBJ whole genome shotgun (WGS) entry which is preliminary data.</text>
</comment>
<name>M5PZA9_DESAF</name>
<evidence type="ECO:0008006" key="3">
    <source>
        <dbReference type="Google" id="ProtNLM"/>
    </source>
</evidence>
<evidence type="ECO:0000313" key="1">
    <source>
        <dbReference type="EMBL" id="EMG35701.1"/>
    </source>
</evidence>
<dbReference type="InterPro" id="IPR032587">
    <property type="entry name" value="DUF4911"/>
</dbReference>
<gene>
    <name evidence="1" type="ORF">PCS_03528</name>
</gene>